<name>A0A0M3JW58_ANISI</name>
<keyword evidence="1" id="KW-0732">Signal</keyword>
<evidence type="ECO:0000313" key="5">
    <source>
        <dbReference type="WBParaSite" id="ASIM_0001250101-mRNA-1"/>
    </source>
</evidence>
<dbReference type="WBParaSite" id="ASIM_0001250101-mRNA-1">
    <property type="protein sequence ID" value="ASIM_0001250101-mRNA-1"/>
    <property type="gene ID" value="ASIM_0001250101"/>
</dbReference>
<dbReference type="Proteomes" id="UP000267096">
    <property type="component" value="Unassembled WGS sequence"/>
</dbReference>
<protein>
    <submittedName>
        <fullName evidence="5">VWFA domain-containing protein</fullName>
    </submittedName>
</protein>
<dbReference type="Pfam" id="PF00092">
    <property type="entry name" value="VWA"/>
    <property type="match status" value="1"/>
</dbReference>
<dbReference type="PROSITE" id="PS50234">
    <property type="entry name" value="VWFA"/>
    <property type="match status" value="1"/>
</dbReference>
<dbReference type="InterPro" id="IPR036465">
    <property type="entry name" value="vWFA_dom_sf"/>
</dbReference>
<dbReference type="Gene3D" id="3.40.50.410">
    <property type="entry name" value="von Willebrand factor, type A domain"/>
    <property type="match status" value="1"/>
</dbReference>
<dbReference type="OrthoDB" id="5797882at2759"/>
<dbReference type="PANTHER" id="PTHR31024">
    <property type="entry name" value="C-TYPE LECTIN"/>
    <property type="match status" value="1"/>
</dbReference>
<evidence type="ECO:0000256" key="1">
    <source>
        <dbReference type="SAM" id="SignalP"/>
    </source>
</evidence>
<gene>
    <name evidence="3" type="ORF">ASIM_LOCUS11967</name>
</gene>
<evidence type="ECO:0000259" key="2">
    <source>
        <dbReference type="PROSITE" id="PS50234"/>
    </source>
</evidence>
<dbReference type="PANTHER" id="PTHR31024:SF12">
    <property type="entry name" value="VWFA DOMAIN-CONTAINING PROTEIN"/>
    <property type="match status" value="1"/>
</dbReference>
<feature type="signal peptide" evidence="1">
    <location>
        <begin position="1"/>
        <end position="22"/>
    </location>
</feature>
<dbReference type="SUPFAM" id="SSF53300">
    <property type="entry name" value="vWA-like"/>
    <property type="match status" value="1"/>
</dbReference>
<dbReference type="SMART" id="SM00327">
    <property type="entry name" value="VWA"/>
    <property type="match status" value="1"/>
</dbReference>
<reference evidence="3 4" key="2">
    <citation type="submission" date="2018-11" db="EMBL/GenBank/DDBJ databases">
        <authorList>
            <consortium name="Pathogen Informatics"/>
        </authorList>
    </citation>
    <scope>NUCLEOTIDE SEQUENCE [LARGE SCALE GENOMIC DNA]</scope>
</reference>
<dbReference type="GO" id="GO:0045087">
    <property type="term" value="P:innate immune response"/>
    <property type="evidence" value="ECO:0007669"/>
    <property type="project" value="TreeGrafter"/>
</dbReference>
<evidence type="ECO:0000313" key="3">
    <source>
        <dbReference type="EMBL" id="VDK46260.1"/>
    </source>
</evidence>
<dbReference type="AlphaFoldDB" id="A0A0M3JW58"/>
<evidence type="ECO:0000313" key="4">
    <source>
        <dbReference type="Proteomes" id="UP000267096"/>
    </source>
</evidence>
<sequence>MRAHLQLLGLFALSLGLSVTFGAERQCACDYKKTWLDIVFIYDSSKKMNVTVFEEVRNFTAAVAREILISQEDGAYSRIGVINGGEEAEVVADLTKYSSSEEAANEIHKITYMNANNFNLRKSMLAARNMVEEAYKQRPNVKKLVIVFSGKSEDCVYQGKFQMKMVKPEEDQNPCRIASHIKENGGVVMTVGLKYDGKDTFPHMKFGSECYR</sequence>
<feature type="domain" description="VWFA" evidence="2">
    <location>
        <begin position="37"/>
        <end position="193"/>
    </location>
</feature>
<accession>A0A0M3JW58</accession>
<dbReference type="InterPro" id="IPR002035">
    <property type="entry name" value="VWF_A"/>
</dbReference>
<feature type="chain" id="PRO_5043121043" evidence="1">
    <location>
        <begin position="23"/>
        <end position="212"/>
    </location>
</feature>
<reference evidence="5" key="1">
    <citation type="submission" date="2017-02" db="UniProtKB">
        <authorList>
            <consortium name="WormBaseParasite"/>
        </authorList>
    </citation>
    <scope>IDENTIFICATION</scope>
</reference>
<organism evidence="5">
    <name type="scientific">Anisakis simplex</name>
    <name type="common">Herring worm</name>
    <dbReference type="NCBI Taxonomy" id="6269"/>
    <lineage>
        <taxon>Eukaryota</taxon>
        <taxon>Metazoa</taxon>
        <taxon>Ecdysozoa</taxon>
        <taxon>Nematoda</taxon>
        <taxon>Chromadorea</taxon>
        <taxon>Rhabditida</taxon>
        <taxon>Spirurina</taxon>
        <taxon>Ascaridomorpha</taxon>
        <taxon>Ascaridoidea</taxon>
        <taxon>Anisakidae</taxon>
        <taxon>Anisakis</taxon>
        <taxon>Anisakis simplex complex</taxon>
    </lineage>
</organism>
<dbReference type="EMBL" id="UYRR01031122">
    <property type="protein sequence ID" value="VDK46260.1"/>
    <property type="molecule type" value="Genomic_DNA"/>
</dbReference>
<proteinExistence type="predicted"/>
<keyword evidence="4" id="KW-1185">Reference proteome</keyword>